<feature type="transmembrane region" description="Helical" evidence="1">
    <location>
        <begin position="54"/>
        <end position="72"/>
    </location>
</feature>
<name>A0AAW5PJB9_9GAMM</name>
<gene>
    <name evidence="2" type="ORF">M2412_001823</name>
</gene>
<evidence type="ECO:0000256" key="1">
    <source>
        <dbReference type="SAM" id="Phobius"/>
    </source>
</evidence>
<keyword evidence="1" id="KW-0472">Membrane</keyword>
<evidence type="ECO:0000313" key="2">
    <source>
        <dbReference type="EMBL" id="MCS4279831.1"/>
    </source>
</evidence>
<evidence type="ECO:0008006" key="4">
    <source>
        <dbReference type="Google" id="ProtNLM"/>
    </source>
</evidence>
<keyword evidence="1" id="KW-1133">Transmembrane helix</keyword>
<keyword evidence="1" id="KW-0812">Transmembrane</keyword>
<organism evidence="2 3">
    <name type="scientific">Stenotrophomonas rhizophila</name>
    <dbReference type="NCBI Taxonomy" id="216778"/>
    <lineage>
        <taxon>Bacteria</taxon>
        <taxon>Pseudomonadati</taxon>
        <taxon>Pseudomonadota</taxon>
        <taxon>Gammaproteobacteria</taxon>
        <taxon>Lysobacterales</taxon>
        <taxon>Lysobacteraceae</taxon>
        <taxon>Stenotrophomonas</taxon>
    </lineage>
</organism>
<dbReference type="RefSeq" id="WP_123731102.1">
    <property type="nucleotide sequence ID" value="NZ_JANUEK010000004.1"/>
</dbReference>
<comment type="caution">
    <text evidence="2">The sequence shown here is derived from an EMBL/GenBank/DDBJ whole genome shotgun (WGS) entry which is preliminary data.</text>
</comment>
<dbReference type="AlphaFoldDB" id="A0AAW5PJB9"/>
<dbReference type="InterPro" id="IPR021529">
    <property type="entry name" value="DUF2798"/>
</dbReference>
<dbReference type="EMBL" id="JANUEK010000004">
    <property type="protein sequence ID" value="MCS4279831.1"/>
    <property type="molecule type" value="Genomic_DNA"/>
</dbReference>
<reference evidence="2" key="1">
    <citation type="submission" date="2022-08" db="EMBL/GenBank/DDBJ databases">
        <title>Genomic analyses of the natural microbiome of Caenorhabditis elegans.</title>
        <authorList>
            <person name="Samuel B."/>
        </authorList>
    </citation>
    <scope>NUCLEOTIDE SEQUENCE</scope>
    <source>
        <strain evidence="2">BIGb0277</strain>
    </source>
</reference>
<evidence type="ECO:0000313" key="3">
    <source>
        <dbReference type="Proteomes" id="UP001320691"/>
    </source>
</evidence>
<dbReference type="Pfam" id="PF11391">
    <property type="entry name" value="DUF2798"/>
    <property type="match status" value="1"/>
</dbReference>
<accession>A0AAW5PJB9</accession>
<dbReference type="Proteomes" id="UP001320691">
    <property type="component" value="Unassembled WGS sequence"/>
</dbReference>
<sequence length="88" mass="9605">MTAPQAVAMRRWKLGARATPFVFAFFMASIMAMLMCLVITAANAGVGADYPARVLGAYQLAMPTAFCCVLMVRPVVMRLVAWTVHPPR</sequence>
<protein>
    <recommendedName>
        <fullName evidence="4">DUF2798 domain-containing protein</fullName>
    </recommendedName>
</protein>
<proteinExistence type="predicted"/>
<feature type="transmembrane region" description="Helical" evidence="1">
    <location>
        <begin position="21"/>
        <end position="42"/>
    </location>
</feature>